<sequence>MVVSLSRSGFIGLQVGLLLLATIIGGGLVGGLLQSQGSQNWREVLIACLVCLVPSLISVVWNEWLVVGRRSQQSITVSPAAGSPVQAMSALGGMGLRMGTFAIGIVLLPKIFSDWQTKPFFYSVLVVYVLLLVIETSFLLYGLKHFASLPKVSSENL</sequence>
<keyword evidence="3" id="KW-1185">Reference proteome</keyword>
<organism evidence="2 3">
    <name type="scientific">Planctopirus hydrillae</name>
    <dbReference type="NCBI Taxonomy" id="1841610"/>
    <lineage>
        <taxon>Bacteria</taxon>
        <taxon>Pseudomonadati</taxon>
        <taxon>Planctomycetota</taxon>
        <taxon>Planctomycetia</taxon>
        <taxon>Planctomycetales</taxon>
        <taxon>Planctomycetaceae</taxon>
        <taxon>Planctopirus</taxon>
    </lineage>
</organism>
<name>A0A1C3ENI8_9PLAN</name>
<feature type="transmembrane region" description="Helical" evidence="1">
    <location>
        <begin position="45"/>
        <end position="67"/>
    </location>
</feature>
<dbReference type="Proteomes" id="UP000094828">
    <property type="component" value="Unassembled WGS sequence"/>
</dbReference>
<evidence type="ECO:0000313" key="2">
    <source>
        <dbReference type="EMBL" id="ODA34785.1"/>
    </source>
</evidence>
<evidence type="ECO:0000256" key="1">
    <source>
        <dbReference type="SAM" id="Phobius"/>
    </source>
</evidence>
<keyword evidence="1" id="KW-1133">Transmembrane helix</keyword>
<gene>
    <name evidence="2" type="ORF">A6X21_03755</name>
</gene>
<feature type="transmembrane region" description="Helical" evidence="1">
    <location>
        <begin position="87"/>
        <end position="108"/>
    </location>
</feature>
<feature type="transmembrane region" description="Helical" evidence="1">
    <location>
        <begin position="120"/>
        <end position="143"/>
    </location>
</feature>
<protein>
    <submittedName>
        <fullName evidence="2">Uncharacterized protein</fullName>
    </submittedName>
</protein>
<keyword evidence="1" id="KW-0812">Transmembrane</keyword>
<proteinExistence type="predicted"/>
<evidence type="ECO:0000313" key="3">
    <source>
        <dbReference type="Proteomes" id="UP000094828"/>
    </source>
</evidence>
<accession>A0A1C3ENI8</accession>
<reference evidence="2 3" key="1">
    <citation type="submission" date="2016-05" db="EMBL/GenBank/DDBJ databases">
        <title>Genomic and physiological characterization of Planctopirus sp. isolated from fresh water lake.</title>
        <authorList>
            <person name="Subhash Y."/>
            <person name="Ramana C."/>
        </authorList>
    </citation>
    <scope>NUCLEOTIDE SEQUENCE [LARGE SCALE GENOMIC DNA]</scope>
    <source>
        <strain evidence="2 3">JC280</strain>
    </source>
</reference>
<keyword evidence="1" id="KW-0472">Membrane</keyword>
<feature type="transmembrane region" description="Helical" evidence="1">
    <location>
        <begin position="12"/>
        <end position="33"/>
    </location>
</feature>
<comment type="caution">
    <text evidence="2">The sequence shown here is derived from an EMBL/GenBank/DDBJ whole genome shotgun (WGS) entry which is preliminary data.</text>
</comment>
<dbReference type="EMBL" id="LYDR01000039">
    <property type="protein sequence ID" value="ODA34785.1"/>
    <property type="molecule type" value="Genomic_DNA"/>
</dbReference>
<dbReference type="STRING" id="1841610.A6X21_03755"/>
<dbReference type="AlphaFoldDB" id="A0A1C3ENI8"/>